<feature type="compositionally biased region" description="Low complexity" evidence="7">
    <location>
        <begin position="246"/>
        <end position="258"/>
    </location>
</feature>
<keyword evidence="12" id="KW-1185">Reference proteome</keyword>
<dbReference type="PANTHER" id="PTHR46527">
    <property type="entry name" value="NUCLEOPORIN-LIKE PROTEIN 2"/>
    <property type="match status" value="1"/>
</dbReference>
<feature type="zinc finger region" description="C3H1-type" evidence="6">
    <location>
        <begin position="2"/>
        <end position="29"/>
    </location>
</feature>
<reference evidence="11 12" key="1">
    <citation type="journal article" date="2020" name="bioRxiv">
        <title>Sequence and annotation of 42 cannabis genomes reveals extensive copy number variation in cannabinoid synthesis and pathogen resistance genes.</title>
        <authorList>
            <person name="Mckernan K.J."/>
            <person name="Helbert Y."/>
            <person name="Kane L.T."/>
            <person name="Ebling H."/>
            <person name="Zhang L."/>
            <person name="Liu B."/>
            <person name="Eaton Z."/>
            <person name="Mclaughlin S."/>
            <person name="Kingan S."/>
            <person name="Baybayan P."/>
            <person name="Concepcion G."/>
            <person name="Jordan M."/>
            <person name="Riva A."/>
            <person name="Barbazuk W."/>
            <person name="Harkins T."/>
        </authorList>
    </citation>
    <scope>NUCLEOTIDE SEQUENCE [LARGE SCALE GENOMIC DNA]</scope>
    <source>
        <strain evidence="11 12">cv. Jamaican Lion 4</strain>
        <strain evidence="9">Father</strain>
        <strain evidence="10">Mother</strain>
        <tissue evidence="10">Leaf</tissue>
    </source>
</reference>
<dbReference type="SMART" id="SM00356">
    <property type="entry name" value="ZnF_C3H1"/>
    <property type="match status" value="1"/>
</dbReference>
<evidence type="ECO:0000256" key="2">
    <source>
        <dbReference type="ARBA" id="ARBA00022723"/>
    </source>
</evidence>
<keyword evidence="5" id="KW-0539">Nucleus</keyword>
<evidence type="ECO:0000256" key="7">
    <source>
        <dbReference type="SAM" id="MobiDB-lite"/>
    </source>
</evidence>
<evidence type="ECO:0000256" key="3">
    <source>
        <dbReference type="ARBA" id="ARBA00022771"/>
    </source>
</evidence>
<dbReference type="AlphaFoldDB" id="A0A7J6FSF2"/>
<accession>A0A7J6FSF2</accession>
<evidence type="ECO:0000256" key="4">
    <source>
        <dbReference type="ARBA" id="ARBA00022833"/>
    </source>
</evidence>
<dbReference type="PROSITE" id="PS50103">
    <property type="entry name" value="ZF_C3H1"/>
    <property type="match status" value="1"/>
</dbReference>
<proteinExistence type="predicted"/>
<evidence type="ECO:0000313" key="9">
    <source>
        <dbReference type="EMBL" id="KAF4347164.1"/>
    </source>
</evidence>
<evidence type="ECO:0000259" key="8">
    <source>
        <dbReference type="PROSITE" id="PS50103"/>
    </source>
</evidence>
<dbReference type="InterPro" id="IPR051767">
    <property type="entry name" value="Nucleoporin_NUP42"/>
</dbReference>
<gene>
    <name evidence="10" type="ORF">F8388_000917</name>
    <name evidence="9" type="ORF">G4B88_011460</name>
</gene>
<dbReference type="PANTHER" id="PTHR46527:SF1">
    <property type="entry name" value="NUCLEOPORIN NUP42"/>
    <property type="match status" value="1"/>
</dbReference>
<feature type="compositionally biased region" description="Polar residues" evidence="7">
    <location>
        <begin position="259"/>
        <end position="273"/>
    </location>
</feature>
<evidence type="ECO:0000313" key="12">
    <source>
        <dbReference type="Proteomes" id="UP000583929"/>
    </source>
</evidence>
<feature type="compositionally biased region" description="Polar residues" evidence="7">
    <location>
        <begin position="217"/>
        <end position="245"/>
    </location>
</feature>
<dbReference type="EMBL" id="JAATIP010000104">
    <property type="protein sequence ID" value="KAF4372750.1"/>
    <property type="molecule type" value="Genomic_DNA"/>
</dbReference>
<dbReference type="EMBL" id="JAATIQ010000848">
    <property type="protein sequence ID" value="KAF4347164.1"/>
    <property type="molecule type" value="Genomic_DNA"/>
</dbReference>
<feature type="domain" description="C3H1-type" evidence="8">
    <location>
        <begin position="2"/>
        <end position="29"/>
    </location>
</feature>
<dbReference type="Proteomes" id="UP000525078">
    <property type="component" value="Unassembled WGS sequence"/>
</dbReference>
<dbReference type="Pfam" id="PF00642">
    <property type="entry name" value="zf-CCCH"/>
    <property type="match status" value="1"/>
</dbReference>
<dbReference type="InterPro" id="IPR000571">
    <property type="entry name" value="Znf_CCCH"/>
</dbReference>
<evidence type="ECO:0000256" key="6">
    <source>
        <dbReference type="PROSITE-ProRule" id="PRU00723"/>
    </source>
</evidence>
<protein>
    <recommendedName>
        <fullName evidence="8">C3H1-type domain-containing protein</fullName>
    </recommendedName>
</protein>
<evidence type="ECO:0000313" key="11">
    <source>
        <dbReference type="Proteomes" id="UP000525078"/>
    </source>
</evidence>
<dbReference type="Proteomes" id="UP000583929">
    <property type="component" value="Unassembled WGS sequence"/>
</dbReference>
<comment type="subcellular location">
    <subcellularLocation>
        <location evidence="1">Nucleus</location>
    </subcellularLocation>
</comment>
<feature type="region of interest" description="Disordered" evidence="7">
    <location>
        <begin position="217"/>
        <end position="273"/>
    </location>
</feature>
<keyword evidence="3 6" id="KW-0863">Zinc-finger</keyword>
<keyword evidence="2 6" id="KW-0479">Metal-binding</keyword>
<dbReference type="GO" id="GO:0008270">
    <property type="term" value="F:zinc ion binding"/>
    <property type="evidence" value="ECO:0007669"/>
    <property type="project" value="UniProtKB-KW"/>
</dbReference>
<feature type="region of interest" description="Disordered" evidence="7">
    <location>
        <begin position="33"/>
        <end position="111"/>
    </location>
</feature>
<dbReference type="InterPro" id="IPR036855">
    <property type="entry name" value="Znf_CCCH_sf"/>
</dbReference>
<comment type="caution">
    <text evidence="10">The sequence shown here is derived from an EMBL/GenBank/DDBJ whole genome shotgun (WGS) entry which is preliminary data.</text>
</comment>
<name>A0A7J6FSF2_CANSA</name>
<sequence length="299" mass="33063">MPVKKDVCRNFQRGSCQYGQRCKFLHVTSSQQQQRPNNVFSYQQQQQQQKPSNPYGFGVQNNPQPKGAGDFGSKPNQHKPFQNSWTRSSSTPNANNTSESQSQTTNHKCTDRESCRRVAVEDFQHERPLWRLTCYGHWKNAPCDIVGDISYEELRMAAYDDAKRGLSLQTIVDRERNLVNSKVIEFENLCKPSAPLSNAFSQKNSFGVSSQTSSAFGTSNLSSQSQGSPFATAPFSNTSFTSNPITTSTGSNGPSSTGFQQANSTQSEVPSSVDASVWLKNSWAPGEIPEEAPPDTFCC</sequence>
<organism evidence="10 11">
    <name type="scientific">Cannabis sativa</name>
    <name type="common">Hemp</name>
    <name type="synonym">Marijuana</name>
    <dbReference type="NCBI Taxonomy" id="3483"/>
    <lineage>
        <taxon>Eukaryota</taxon>
        <taxon>Viridiplantae</taxon>
        <taxon>Streptophyta</taxon>
        <taxon>Embryophyta</taxon>
        <taxon>Tracheophyta</taxon>
        <taxon>Spermatophyta</taxon>
        <taxon>Magnoliopsida</taxon>
        <taxon>eudicotyledons</taxon>
        <taxon>Gunneridae</taxon>
        <taxon>Pentapetalae</taxon>
        <taxon>rosids</taxon>
        <taxon>fabids</taxon>
        <taxon>Rosales</taxon>
        <taxon>Cannabaceae</taxon>
        <taxon>Cannabis</taxon>
    </lineage>
</organism>
<feature type="compositionally biased region" description="Polar residues" evidence="7">
    <location>
        <begin position="79"/>
        <end position="107"/>
    </location>
</feature>
<dbReference type="GO" id="GO:0005634">
    <property type="term" value="C:nucleus"/>
    <property type="evidence" value="ECO:0007669"/>
    <property type="project" value="UniProtKB-SubCell"/>
</dbReference>
<dbReference type="SUPFAM" id="SSF90229">
    <property type="entry name" value="CCCH zinc finger"/>
    <property type="match status" value="1"/>
</dbReference>
<evidence type="ECO:0000313" key="10">
    <source>
        <dbReference type="EMBL" id="KAF4372750.1"/>
    </source>
</evidence>
<evidence type="ECO:0000256" key="1">
    <source>
        <dbReference type="ARBA" id="ARBA00004123"/>
    </source>
</evidence>
<evidence type="ECO:0000256" key="5">
    <source>
        <dbReference type="ARBA" id="ARBA00023242"/>
    </source>
</evidence>
<dbReference type="Gene3D" id="4.10.1000.10">
    <property type="entry name" value="Zinc finger, CCCH-type"/>
    <property type="match status" value="1"/>
</dbReference>
<keyword evidence="4 6" id="KW-0862">Zinc</keyword>
<feature type="compositionally biased region" description="Polar residues" evidence="7">
    <location>
        <begin position="33"/>
        <end position="42"/>
    </location>
</feature>